<dbReference type="OrthoDB" id="428577at2759"/>
<dbReference type="CDD" id="cd21037">
    <property type="entry name" value="MLKL_NTD"/>
    <property type="match status" value="1"/>
</dbReference>
<dbReference type="Gene3D" id="1.20.930.20">
    <property type="entry name" value="Adaptor protein Cbl, N-terminal domain"/>
    <property type="match status" value="1"/>
</dbReference>
<dbReference type="Proteomes" id="UP000620124">
    <property type="component" value="Unassembled WGS sequence"/>
</dbReference>
<dbReference type="GO" id="GO:0007166">
    <property type="term" value="P:cell surface receptor signaling pathway"/>
    <property type="evidence" value="ECO:0007669"/>
    <property type="project" value="InterPro"/>
</dbReference>
<accession>A0A8H6WYD3</accession>
<dbReference type="EMBL" id="JACAZI010000032">
    <property type="protein sequence ID" value="KAF7330921.1"/>
    <property type="molecule type" value="Genomic_DNA"/>
</dbReference>
<sequence length="875" mass="98148">MCSRPAILPSILSPSKNSFSGSPCSLMLCSSGLGRWYGYYVAPFFKFLSPVMDASDALSAINTICSVIAKVKENKRELMHLSNRIGHAVLSLEDLRRRDVVRETEYTDAMSDISDMILRIERISRRLSKRSLIDRTWNRAEISSEINRLNEDLKNFLSVHTIKALDLVQSAYNDHFQILSGELGGITDKLAQLDDRLRPRGGDPLAGMIAQSQLEALQPPPTRDGPNIFQISDTRGLYQHGTGHVTSPSYATTKSARRSIQINGLRDPQGFPEFSKSLDVEVDASYEDVFQRITDAGYLRPDWLQEEDELQIIVVEGASNYDATSPGGLQISRLEPLRWWYNNYSQHHGIAPVSAPEQTTDKLGRLWPSMHEICLDGVRIQFHRTLRVPEGPQPSYLPPALEQYPIVPLASIDPSFLPADMRGKEGFLMPMYQKEAFWMSFSTDFSAPGTAVRIFLGVQESTSFRGKVNTVPSTDPLSIKQDYLFLPPGSETRLDGVVVGSGVVRQFVGLALGTRDTVEEQIAGKSEGGLQFEIFPQRPLGGTWLLPDHWLFGMGDLQTPQESGIYDGNKLRFKIADGLWSASGNWTLEKYARRVSCHSALNARYLEQPPTFSSLPRFMSGLHHYPRFMSGFHHYPCGYSTDEDEASAEELFQDPSQQFRSFATHPEQLWSAPGASEGVTFLSHQHWAVPPIRRGPSKNQLMLISRNDPLGLTSAASNPGACGRWPDLSRNICAQVFSDTICTHLQLFSVDGGWYWWPDVCSLSILSYVAKWDRSLFTSFQQILRDGSDWRKYDETRSQRLTVHIVLPNMWESITGSPAPLAPIAHETYLQHSMPWLPIYEDPEARKCKVISPSMVLSDVKSLTQLEQESASISS</sequence>
<proteinExistence type="predicted"/>
<protein>
    <submittedName>
        <fullName evidence="1">Uncharacterized protein</fullName>
    </submittedName>
</protein>
<evidence type="ECO:0000313" key="2">
    <source>
        <dbReference type="Proteomes" id="UP000620124"/>
    </source>
</evidence>
<dbReference type="InterPro" id="IPR036537">
    <property type="entry name" value="Adaptor_Cbl_N_dom_sf"/>
</dbReference>
<dbReference type="InterPro" id="IPR059179">
    <property type="entry name" value="MLKL-like_MCAfunc"/>
</dbReference>
<dbReference type="AlphaFoldDB" id="A0A8H6WYD3"/>
<reference evidence="1" key="1">
    <citation type="submission" date="2020-05" db="EMBL/GenBank/DDBJ databases">
        <title>Mycena genomes resolve the evolution of fungal bioluminescence.</title>
        <authorList>
            <person name="Tsai I.J."/>
        </authorList>
    </citation>
    <scope>NUCLEOTIDE SEQUENCE</scope>
    <source>
        <strain evidence="1">CCC161011</strain>
    </source>
</reference>
<comment type="caution">
    <text evidence="1">The sequence shown here is derived from an EMBL/GenBank/DDBJ whole genome shotgun (WGS) entry which is preliminary data.</text>
</comment>
<keyword evidence="2" id="KW-1185">Reference proteome</keyword>
<evidence type="ECO:0000313" key="1">
    <source>
        <dbReference type="EMBL" id="KAF7330921.1"/>
    </source>
</evidence>
<gene>
    <name evidence="1" type="ORF">MVEN_02431800</name>
</gene>
<organism evidence="1 2">
    <name type="scientific">Mycena venus</name>
    <dbReference type="NCBI Taxonomy" id="2733690"/>
    <lineage>
        <taxon>Eukaryota</taxon>
        <taxon>Fungi</taxon>
        <taxon>Dikarya</taxon>
        <taxon>Basidiomycota</taxon>
        <taxon>Agaricomycotina</taxon>
        <taxon>Agaricomycetes</taxon>
        <taxon>Agaricomycetidae</taxon>
        <taxon>Agaricales</taxon>
        <taxon>Marasmiineae</taxon>
        <taxon>Mycenaceae</taxon>
        <taxon>Mycena</taxon>
    </lineage>
</organism>
<name>A0A8H6WYD3_9AGAR</name>